<proteinExistence type="predicted"/>
<organism evidence="1">
    <name type="scientific">Fervidicoccus fontis</name>
    <dbReference type="NCBI Taxonomy" id="683846"/>
    <lineage>
        <taxon>Archaea</taxon>
        <taxon>Thermoproteota</taxon>
        <taxon>Thermoprotei</taxon>
        <taxon>Fervidicoccales</taxon>
        <taxon>Fervidicoccaceae</taxon>
        <taxon>Fervidicoccus</taxon>
    </lineage>
</organism>
<accession>A0A7C1HXE0</accession>
<protein>
    <recommendedName>
        <fullName evidence="2">DUF2249 domain-containing protein</fullName>
    </recommendedName>
</protein>
<sequence length="82" mass="9482">MPEECKERFVEITDFSKCTEHPFTFVLEQLKCASKTKEVFGIKVPTGTIPFNILLMYADRYGVDVETKEEGGFTTFVFKPKY</sequence>
<comment type="caution">
    <text evidence="1">The sequence shown here is derived from an EMBL/GenBank/DDBJ whole genome shotgun (WGS) entry which is preliminary data.</text>
</comment>
<dbReference type="AlphaFoldDB" id="A0A7C1HXE0"/>
<evidence type="ECO:0000313" key="1">
    <source>
        <dbReference type="EMBL" id="HDS11166.1"/>
    </source>
</evidence>
<reference evidence="1" key="1">
    <citation type="journal article" date="2020" name="mSystems">
        <title>Genome- and Community-Level Interaction Insights into Carbon Utilization and Element Cycling Functions of Hydrothermarchaeota in Hydrothermal Sediment.</title>
        <authorList>
            <person name="Zhou Z."/>
            <person name="Liu Y."/>
            <person name="Xu W."/>
            <person name="Pan J."/>
            <person name="Luo Z.H."/>
            <person name="Li M."/>
        </authorList>
    </citation>
    <scope>NUCLEOTIDE SEQUENCE [LARGE SCALE GENOMIC DNA]</scope>
    <source>
        <strain evidence="1">SpSt-123</strain>
    </source>
</reference>
<name>A0A7C1HXE0_9CREN</name>
<dbReference type="EMBL" id="DSDY01000183">
    <property type="protein sequence ID" value="HDS11166.1"/>
    <property type="molecule type" value="Genomic_DNA"/>
</dbReference>
<gene>
    <name evidence="1" type="ORF">ENO04_06110</name>
</gene>
<evidence type="ECO:0008006" key="2">
    <source>
        <dbReference type="Google" id="ProtNLM"/>
    </source>
</evidence>